<keyword evidence="6 7" id="KW-0687">Ribonucleoprotein</keyword>
<name>A0A087CFN3_9BIFI</name>
<accession>A0A087CFN3</accession>
<dbReference type="InterPro" id="IPR036796">
    <property type="entry name" value="Ribosomal_uL11_N_sf"/>
</dbReference>
<keyword evidence="13" id="KW-1185">Reference proteome</keyword>
<evidence type="ECO:0000256" key="3">
    <source>
        <dbReference type="ARBA" id="ARBA00022730"/>
    </source>
</evidence>
<keyword evidence="5 7" id="KW-0689">Ribosomal protein</keyword>
<gene>
    <name evidence="7" type="primary">rplK</name>
    <name evidence="12" type="ORF">BPSY_0931</name>
</gene>
<evidence type="ECO:0000313" key="12">
    <source>
        <dbReference type="EMBL" id="KFI82083.1"/>
    </source>
</evidence>
<dbReference type="GO" id="GO:0006412">
    <property type="term" value="P:translation"/>
    <property type="evidence" value="ECO:0007669"/>
    <property type="project" value="UniProtKB-UniRule"/>
</dbReference>
<dbReference type="Gene3D" id="3.30.1550.10">
    <property type="entry name" value="Ribosomal protein L11/L12, N-terminal domain"/>
    <property type="match status" value="1"/>
</dbReference>
<comment type="caution">
    <text evidence="12">The sequence shown here is derived from an EMBL/GenBank/DDBJ whole genome shotgun (WGS) entry which is preliminary data.</text>
</comment>
<dbReference type="AlphaFoldDB" id="A0A087CFN3"/>
<dbReference type="FunFam" id="1.10.10.250:FF:000001">
    <property type="entry name" value="50S ribosomal protein L11"/>
    <property type="match status" value="1"/>
</dbReference>
<dbReference type="CDD" id="cd00349">
    <property type="entry name" value="Ribosomal_L11"/>
    <property type="match status" value="1"/>
</dbReference>
<evidence type="ECO:0000256" key="7">
    <source>
        <dbReference type="HAMAP-Rule" id="MF_00736"/>
    </source>
</evidence>
<dbReference type="SMART" id="SM00649">
    <property type="entry name" value="RL11"/>
    <property type="match status" value="1"/>
</dbReference>
<dbReference type="Pfam" id="PF03946">
    <property type="entry name" value="Ribosomal_L11_N"/>
    <property type="match status" value="1"/>
</dbReference>
<reference evidence="12 13" key="1">
    <citation type="submission" date="2014-03" db="EMBL/GenBank/DDBJ databases">
        <title>Genomics of Bifidobacteria.</title>
        <authorList>
            <person name="Ventura M."/>
            <person name="Milani C."/>
            <person name="Lugli G.A."/>
        </authorList>
    </citation>
    <scope>NUCLEOTIDE SEQUENCE [LARGE SCALE GENOMIC DNA]</scope>
    <source>
        <strain evidence="12 13">LMG 21775</strain>
    </source>
</reference>
<dbReference type="InterPro" id="IPR020784">
    <property type="entry name" value="Ribosomal_uL11_N"/>
</dbReference>
<feature type="domain" description="Large ribosomal subunit protein uL11 N-terminal" evidence="11">
    <location>
        <begin position="25"/>
        <end position="82"/>
    </location>
</feature>
<dbReference type="PROSITE" id="PS00359">
    <property type="entry name" value="RIBOSOMAL_L11"/>
    <property type="match status" value="1"/>
</dbReference>
<evidence type="ECO:0000256" key="6">
    <source>
        <dbReference type="ARBA" id="ARBA00023274"/>
    </source>
</evidence>
<dbReference type="PANTHER" id="PTHR11661">
    <property type="entry name" value="60S RIBOSOMAL PROTEIN L12"/>
    <property type="match status" value="1"/>
</dbReference>
<dbReference type="SUPFAM" id="SSF54747">
    <property type="entry name" value="Ribosomal L11/L12e N-terminal domain"/>
    <property type="match status" value="1"/>
</dbReference>
<dbReference type="EMBL" id="JGZI01000009">
    <property type="protein sequence ID" value="KFI82083.1"/>
    <property type="molecule type" value="Genomic_DNA"/>
</dbReference>
<dbReference type="InterPro" id="IPR006519">
    <property type="entry name" value="Ribosomal_uL11_bac-typ"/>
</dbReference>
<dbReference type="HAMAP" id="MF_00736">
    <property type="entry name" value="Ribosomal_uL11"/>
    <property type="match status" value="1"/>
</dbReference>
<evidence type="ECO:0000313" key="13">
    <source>
        <dbReference type="Proteomes" id="UP000029050"/>
    </source>
</evidence>
<dbReference type="STRING" id="218140.BPSY_0931"/>
<evidence type="ECO:0000256" key="1">
    <source>
        <dbReference type="ARBA" id="ARBA00010537"/>
    </source>
</evidence>
<evidence type="ECO:0000256" key="2">
    <source>
        <dbReference type="ARBA" id="ARBA00022481"/>
    </source>
</evidence>
<comment type="function">
    <text evidence="7 9">Forms part of the ribosomal stalk which helps the ribosome interact with GTP-bound translation factors.</text>
</comment>
<protein>
    <recommendedName>
        <fullName evidence="7">Large ribosomal subunit protein uL11</fullName>
    </recommendedName>
</protein>
<keyword evidence="2 7" id="KW-0488">Methylation</keyword>
<dbReference type="GO" id="GO:0003735">
    <property type="term" value="F:structural constituent of ribosome"/>
    <property type="evidence" value="ECO:0007669"/>
    <property type="project" value="InterPro"/>
</dbReference>
<dbReference type="FunFam" id="3.30.1550.10:FF:000001">
    <property type="entry name" value="50S ribosomal protein L11"/>
    <property type="match status" value="1"/>
</dbReference>
<feature type="domain" description="Large ribosomal subunit protein uL11 C-terminal" evidence="10">
    <location>
        <begin position="87"/>
        <end position="155"/>
    </location>
</feature>
<keyword evidence="3 7" id="KW-0699">rRNA-binding</keyword>
<dbReference type="InterPro" id="IPR036769">
    <property type="entry name" value="Ribosomal_uL11_C_sf"/>
</dbReference>
<dbReference type="eggNOG" id="COG0080">
    <property type="taxonomic scope" value="Bacteria"/>
</dbReference>
<dbReference type="SUPFAM" id="SSF46906">
    <property type="entry name" value="Ribosomal protein L11, C-terminal domain"/>
    <property type="match status" value="1"/>
</dbReference>
<evidence type="ECO:0000259" key="11">
    <source>
        <dbReference type="Pfam" id="PF03946"/>
    </source>
</evidence>
<dbReference type="NCBIfam" id="TIGR01632">
    <property type="entry name" value="L11_bact"/>
    <property type="match status" value="1"/>
</dbReference>
<dbReference type="GO" id="GO:0022625">
    <property type="term" value="C:cytosolic large ribosomal subunit"/>
    <property type="evidence" value="ECO:0007669"/>
    <property type="project" value="TreeGrafter"/>
</dbReference>
<dbReference type="GO" id="GO:0070180">
    <property type="term" value="F:large ribosomal subunit rRNA binding"/>
    <property type="evidence" value="ECO:0007669"/>
    <property type="project" value="UniProtKB-UniRule"/>
</dbReference>
<comment type="subunit">
    <text evidence="7">Part of the ribosomal stalk of the 50S ribosomal subunit. Interacts with L10 and the large rRNA to form the base of the stalk. L10 forms an elongated spine to which L12 dimers bind in a sequential fashion forming a multimeric L10(L12)X complex.</text>
</comment>
<keyword evidence="4 7" id="KW-0694">RNA-binding</keyword>
<dbReference type="Gene3D" id="1.10.10.250">
    <property type="entry name" value="Ribosomal protein L11, C-terminal domain"/>
    <property type="match status" value="1"/>
</dbReference>
<evidence type="ECO:0000256" key="9">
    <source>
        <dbReference type="RuleBase" id="RU003979"/>
    </source>
</evidence>
<dbReference type="InterPro" id="IPR020783">
    <property type="entry name" value="Ribosomal_uL11_C"/>
</dbReference>
<proteinExistence type="inferred from homology"/>
<evidence type="ECO:0000256" key="5">
    <source>
        <dbReference type="ARBA" id="ARBA00022980"/>
    </source>
</evidence>
<dbReference type="Pfam" id="PF00298">
    <property type="entry name" value="Ribosomal_L11"/>
    <property type="match status" value="1"/>
</dbReference>
<evidence type="ECO:0000256" key="8">
    <source>
        <dbReference type="RuleBase" id="RU003978"/>
    </source>
</evidence>
<dbReference type="InterPro" id="IPR020785">
    <property type="entry name" value="Ribosomal_uL11_CS"/>
</dbReference>
<evidence type="ECO:0000256" key="4">
    <source>
        <dbReference type="ARBA" id="ARBA00022884"/>
    </source>
</evidence>
<dbReference type="InterPro" id="IPR000911">
    <property type="entry name" value="Ribosomal_uL11"/>
</dbReference>
<dbReference type="Proteomes" id="UP000029050">
    <property type="component" value="Unassembled WGS sequence"/>
</dbReference>
<comment type="PTM">
    <text evidence="7 9">One or more lysine residues are methylated.</text>
</comment>
<organism evidence="12 13">
    <name type="scientific">Bifidobacterium psychraerophilum</name>
    <dbReference type="NCBI Taxonomy" id="218140"/>
    <lineage>
        <taxon>Bacteria</taxon>
        <taxon>Bacillati</taxon>
        <taxon>Actinomycetota</taxon>
        <taxon>Actinomycetes</taxon>
        <taxon>Bifidobacteriales</taxon>
        <taxon>Bifidobacteriaceae</taxon>
        <taxon>Bifidobacterium</taxon>
    </lineage>
</organism>
<sequence>MLPFAPLHRKKNQNMAPKKKVSALIKLEIQAGKANPAPPLGPALGSHGVNIMDFCKAYNDATKDKMGQVVPVEITVFEDRTFTFILKTPPAADLLRKAAGVAKGAANPLTTKVGSVTKAQVKEIAEIKMADLSARDVEAGMKIIEGSARSMGITVTD</sequence>
<evidence type="ECO:0000259" key="10">
    <source>
        <dbReference type="Pfam" id="PF00298"/>
    </source>
</evidence>
<comment type="similarity">
    <text evidence="1 7 8">Belongs to the universal ribosomal protein uL11 family.</text>
</comment>
<dbReference type="PANTHER" id="PTHR11661:SF1">
    <property type="entry name" value="LARGE RIBOSOMAL SUBUNIT PROTEIN UL11M"/>
    <property type="match status" value="1"/>
</dbReference>